<dbReference type="PANTHER" id="PTHR41373">
    <property type="entry name" value="DUF2156 DOMAIN-CONTAINING PROTEIN"/>
    <property type="match status" value="1"/>
</dbReference>
<protein>
    <recommendedName>
        <fullName evidence="1">Phosphatidylglycerol lysyltransferase C-terminal domain-containing protein</fullName>
    </recommendedName>
</protein>
<dbReference type="EMBL" id="JXMS01000024">
    <property type="protein sequence ID" value="OBQ46436.1"/>
    <property type="molecule type" value="Genomic_DNA"/>
</dbReference>
<evidence type="ECO:0000259" key="1">
    <source>
        <dbReference type="Pfam" id="PF09924"/>
    </source>
</evidence>
<sequence length="301" mass="35319">MKELVFEPISLERKDEYMERLALSKTKSSDFSFTNIWGWADEYSLEWAWTPNLVWIRQSSTAGSEIPVVRYWAPVGNWDNVDWANCPYMKQARTFHRVPERLLEIWNEKLEGRVSATEDRGQWDYIYDVQELADLKGKKFHKKKNLVNQFKKNYTYSYEPMTADCVEAVLEMQEEWCMWRECEDSQSLLAENDAIRRVLEQWDEIPSLIGGSIQVDGKVIAYTVAEAINGDTVVIHFEKGKTDYKGIYQAINNFFLNDEGGRFVHVNREQDLDDEGLRKAKMSYNPVDFVKKFVVELAEEQ</sequence>
<accession>A0A1B7XAR8</accession>
<proteinExistence type="predicted"/>
<dbReference type="SUPFAM" id="SSF55729">
    <property type="entry name" value="Acyl-CoA N-acyltransferases (Nat)"/>
    <property type="match status" value="2"/>
</dbReference>
<dbReference type="PANTHER" id="PTHR41373:SF1">
    <property type="entry name" value="PHOSPHATIDYLGLYCEROL LYSYLTRANSFERASE C-TERMINAL DOMAIN-CONTAINING PROTEIN"/>
    <property type="match status" value="1"/>
</dbReference>
<dbReference type="InterPro" id="IPR016181">
    <property type="entry name" value="Acyl_CoA_acyltransferase"/>
</dbReference>
<organism evidence="2 3">
    <name type="scientific">Halodesulfovibrio spirochaetisodalis</name>
    <dbReference type="NCBI Taxonomy" id="1560234"/>
    <lineage>
        <taxon>Bacteria</taxon>
        <taxon>Pseudomonadati</taxon>
        <taxon>Thermodesulfobacteriota</taxon>
        <taxon>Desulfovibrionia</taxon>
        <taxon>Desulfovibrionales</taxon>
        <taxon>Desulfovibrionaceae</taxon>
        <taxon>Halodesulfovibrio</taxon>
    </lineage>
</organism>
<dbReference type="InterPro" id="IPR024320">
    <property type="entry name" value="LPG_synthase_C"/>
</dbReference>
<dbReference type="PATRIC" id="fig|1560234.3.peg.1610"/>
<dbReference type="Proteomes" id="UP000091979">
    <property type="component" value="Unassembled WGS sequence"/>
</dbReference>
<dbReference type="RefSeq" id="WP_066856759.1">
    <property type="nucleotide sequence ID" value="NZ_JXMS01000024.1"/>
</dbReference>
<dbReference type="Gene3D" id="3.40.630.30">
    <property type="match status" value="1"/>
</dbReference>
<reference evidence="2 3" key="1">
    <citation type="submission" date="2015-01" db="EMBL/GenBank/DDBJ databases">
        <title>Desulfovibrio sp. JC271 draft genome sequence.</title>
        <authorList>
            <person name="Shivani Y."/>
            <person name="Subhash Y."/>
            <person name="Sasikala C."/>
            <person name="Ramana C.V."/>
        </authorList>
    </citation>
    <scope>NUCLEOTIDE SEQUENCE [LARGE SCALE GENOMIC DNA]</scope>
    <source>
        <strain evidence="2 3">JC271</strain>
    </source>
</reference>
<dbReference type="InterPro" id="IPR016732">
    <property type="entry name" value="UCP018688"/>
</dbReference>
<gene>
    <name evidence="2" type="ORF">SP90_12530</name>
</gene>
<dbReference type="AlphaFoldDB" id="A0A1B7XAR8"/>
<dbReference type="STRING" id="1560234.SP90_12530"/>
<feature type="domain" description="Phosphatidylglycerol lysyltransferase C-terminal" evidence="1">
    <location>
        <begin position="23"/>
        <end position="295"/>
    </location>
</feature>
<name>A0A1B7XAR8_9BACT</name>
<evidence type="ECO:0000313" key="3">
    <source>
        <dbReference type="Proteomes" id="UP000091979"/>
    </source>
</evidence>
<dbReference type="PIRSF" id="PIRSF018688">
    <property type="entry name" value="UCP018688"/>
    <property type="match status" value="1"/>
</dbReference>
<dbReference type="OrthoDB" id="9765580at2"/>
<evidence type="ECO:0000313" key="2">
    <source>
        <dbReference type="EMBL" id="OBQ46436.1"/>
    </source>
</evidence>
<keyword evidence="3" id="KW-1185">Reference proteome</keyword>
<dbReference type="Pfam" id="PF09924">
    <property type="entry name" value="LPG_synthase_C"/>
    <property type="match status" value="1"/>
</dbReference>
<comment type="caution">
    <text evidence="2">The sequence shown here is derived from an EMBL/GenBank/DDBJ whole genome shotgun (WGS) entry which is preliminary data.</text>
</comment>